<name>F6EQE1_HOYSD</name>
<sequence>MRSNSHSPTGFSRATEWLGRLAAVMSAVLLVLVLVAVQKGLEVKQSTRSIVGNFRQANQDFDDRADLGAPARAHNQLVELRSVLAELNVTTGVAVEKLAMMLPDMQTLVVAGRDDVDFANRLEGIAASLQGAAGSLHAISTDANSAVVVVNERLEIALGLADQLNDELRRTTNKLAPIPAQGNLIPAPSGGN</sequence>
<dbReference type="HOGENOM" id="CLU_104193_0_0_11"/>
<dbReference type="Proteomes" id="UP000009235">
    <property type="component" value="Chromosome"/>
</dbReference>
<evidence type="ECO:0000313" key="2">
    <source>
        <dbReference type="EMBL" id="AEF40626.1"/>
    </source>
</evidence>
<dbReference type="STRING" id="443218.AS9A_2177"/>
<dbReference type="AlphaFoldDB" id="F6EQE1"/>
<evidence type="ECO:0000256" key="1">
    <source>
        <dbReference type="SAM" id="Phobius"/>
    </source>
</evidence>
<protein>
    <recommendedName>
        <fullName evidence="4">Transmembrane protein</fullName>
    </recommendedName>
</protein>
<evidence type="ECO:0008006" key="4">
    <source>
        <dbReference type="Google" id="ProtNLM"/>
    </source>
</evidence>
<keyword evidence="3" id="KW-1185">Reference proteome</keyword>
<keyword evidence="1" id="KW-0472">Membrane</keyword>
<dbReference type="KEGG" id="asd:AS9A_2177"/>
<dbReference type="EMBL" id="CP002786">
    <property type="protein sequence ID" value="AEF40626.1"/>
    <property type="molecule type" value="Genomic_DNA"/>
</dbReference>
<gene>
    <name evidence="2" type="ordered locus">AS9A_2177</name>
</gene>
<evidence type="ECO:0000313" key="3">
    <source>
        <dbReference type="Proteomes" id="UP000009235"/>
    </source>
</evidence>
<proteinExistence type="predicted"/>
<keyword evidence="1" id="KW-1133">Transmembrane helix</keyword>
<reference evidence="2 3" key="1">
    <citation type="journal article" date="2011" name="J. Bacteriol.">
        <title>Complete genome sequence of Amycolicicoccus subflavus DQS3-9A1T, an actinomycete isolated from crude oil-polluted soil.</title>
        <authorList>
            <person name="Cai M."/>
            <person name="Chen W.M."/>
            <person name="Nie Y."/>
            <person name="Chi C.Q."/>
            <person name="Wang Y.N."/>
            <person name="Tang Y.Q."/>
            <person name="Li G.Y."/>
            <person name="Wu X.L."/>
        </authorList>
    </citation>
    <scope>NUCLEOTIDE SEQUENCE [LARGE SCALE GENOMIC DNA]</scope>
    <source>
        <strain evidence="3">DSM 45089 / DQS3-9A1</strain>
    </source>
</reference>
<dbReference type="RefSeq" id="WP_013806975.1">
    <property type="nucleotide sequence ID" value="NC_015564.1"/>
</dbReference>
<accession>F6EQE1</accession>
<organism evidence="2 3">
    <name type="scientific">Hoyosella subflava (strain DSM 45089 / JCM 17490 / NBRC 109087 / DQS3-9A1)</name>
    <name type="common">Amycolicicoccus subflavus</name>
    <dbReference type="NCBI Taxonomy" id="443218"/>
    <lineage>
        <taxon>Bacteria</taxon>
        <taxon>Bacillati</taxon>
        <taxon>Actinomycetota</taxon>
        <taxon>Actinomycetes</taxon>
        <taxon>Mycobacteriales</taxon>
        <taxon>Hoyosellaceae</taxon>
        <taxon>Hoyosella</taxon>
    </lineage>
</organism>
<feature type="transmembrane region" description="Helical" evidence="1">
    <location>
        <begin position="17"/>
        <end position="37"/>
    </location>
</feature>
<keyword evidence="1" id="KW-0812">Transmembrane</keyword>